<reference evidence="3" key="1">
    <citation type="submission" date="2017-02" db="UniProtKB">
        <authorList>
            <consortium name="WormBaseParasite"/>
        </authorList>
    </citation>
    <scope>IDENTIFICATION</scope>
</reference>
<name>A0A0N4XVC4_NIPBR</name>
<evidence type="ECO:0000313" key="2">
    <source>
        <dbReference type="Proteomes" id="UP000271162"/>
    </source>
</evidence>
<sequence>MRRHASVGRPYRRWSLENLMRPPRDNPRLFIFVFRMTHLFELMGQHKDSSWRLNFKVISPQIGELLEFTGVFLSVRRMRVCNSAIHHDARVA</sequence>
<accession>A0A0N4XVC4</accession>
<dbReference type="AlphaFoldDB" id="A0A0N4XVC4"/>
<keyword evidence="2" id="KW-1185">Reference proteome</keyword>
<reference evidence="1 2" key="2">
    <citation type="submission" date="2018-11" db="EMBL/GenBank/DDBJ databases">
        <authorList>
            <consortium name="Pathogen Informatics"/>
        </authorList>
    </citation>
    <scope>NUCLEOTIDE SEQUENCE [LARGE SCALE GENOMIC DNA]</scope>
</reference>
<gene>
    <name evidence="1" type="ORF">NBR_LOCUS6735</name>
</gene>
<evidence type="ECO:0000313" key="1">
    <source>
        <dbReference type="EMBL" id="VDL70324.1"/>
    </source>
</evidence>
<proteinExistence type="predicted"/>
<organism evidence="3">
    <name type="scientific">Nippostrongylus brasiliensis</name>
    <name type="common">Rat hookworm</name>
    <dbReference type="NCBI Taxonomy" id="27835"/>
    <lineage>
        <taxon>Eukaryota</taxon>
        <taxon>Metazoa</taxon>
        <taxon>Ecdysozoa</taxon>
        <taxon>Nematoda</taxon>
        <taxon>Chromadorea</taxon>
        <taxon>Rhabditida</taxon>
        <taxon>Rhabditina</taxon>
        <taxon>Rhabditomorpha</taxon>
        <taxon>Strongyloidea</taxon>
        <taxon>Heligmosomidae</taxon>
        <taxon>Nippostrongylus</taxon>
    </lineage>
</organism>
<dbReference type="EMBL" id="UYSL01019826">
    <property type="protein sequence ID" value="VDL70324.1"/>
    <property type="molecule type" value="Genomic_DNA"/>
</dbReference>
<evidence type="ECO:0000313" key="3">
    <source>
        <dbReference type="WBParaSite" id="NBR_0000673401-mRNA-1"/>
    </source>
</evidence>
<dbReference type="Proteomes" id="UP000271162">
    <property type="component" value="Unassembled WGS sequence"/>
</dbReference>
<protein>
    <submittedName>
        <fullName evidence="3">DUF4158 domain-containing protein</fullName>
    </submittedName>
</protein>
<dbReference type="WBParaSite" id="NBR_0000673401-mRNA-1">
    <property type="protein sequence ID" value="NBR_0000673401-mRNA-1"/>
    <property type="gene ID" value="NBR_0000673401"/>
</dbReference>